<protein>
    <submittedName>
        <fullName evidence="2">Uncharacterized protein</fullName>
    </submittedName>
</protein>
<organism evidence="2 3">
    <name type="scientific">Paraburkholderia phenoliruptrix</name>
    <dbReference type="NCBI Taxonomy" id="252970"/>
    <lineage>
        <taxon>Bacteria</taxon>
        <taxon>Pseudomonadati</taxon>
        <taxon>Pseudomonadota</taxon>
        <taxon>Betaproteobacteria</taxon>
        <taxon>Burkholderiales</taxon>
        <taxon>Burkholderiaceae</taxon>
        <taxon>Paraburkholderia</taxon>
    </lineage>
</organism>
<dbReference type="Proteomes" id="UP000494249">
    <property type="component" value="Unassembled WGS sequence"/>
</dbReference>
<evidence type="ECO:0000256" key="1">
    <source>
        <dbReference type="SAM" id="MobiDB-lite"/>
    </source>
</evidence>
<evidence type="ECO:0000313" key="3">
    <source>
        <dbReference type="Proteomes" id="UP000494249"/>
    </source>
</evidence>
<gene>
    <name evidence="2" type="ORF">LMG22037_05038</name>
</gene>
<reference evidence="2 3" key="1">
    <citation type="submission" date="2020-04" db="EMBL/GenBank/DDBJ databases">
        <authorList>
            <person name="De Canck E."/>
        </authorList>
    </citation>
    <scope>NUCLEOTIDE SEQUENCE [LARGE SCALE GENOMIC DNA]</scope>
    <source>
        <strain evidence="2 3">LMG 22037</strain>
    </source>
</reference>
<evidence type="ECO:0000313" key="2">
    <source>
        <dbReference type="EMBL" id="CAB3724306.1"/>
    </source>
</evidence>
<feature type="compositionally biased region" description="Low complexity" evidence="1">
    <location>
        <begin position="21"/>
        <end position="33"/>
    </location>
</feature>
<dbReference type="AlphaFoldDB" id="A0A6J5C1A8"/>
<feature type="region of interest" description="Disordered" evidence="1">
    <location>
        <begin position="1"/>
        <end position="33"/>
    </location>
</feature>
<name>A0A6J5C1A8_9BURK</name>
<accession>A0A6J5C1A8</accession>
<proteinExistence type="predicted"/>
<dbReference type="EMBL" id="CADIKB010000032">
    <property type="protein sequence ID" value="CAB3724306.1"/>
    <property type="molecule type" value="Genomic_DNA"/>
</dbReference>
<sequence>MMRWLWTKASKPGMDMSSPQSGHGSMASMPMGSSAMPMDLNDVDYDAYLANDRTLDDPEIVKVEDGGQLRVRVINGATRVGRALPAALAKPL</sequence>